<name>A0AAX4PJA1_9CHLO</name>
<dbReference type="PANTHER" id="PTHR12906:SF0">
    <property type="entry name" value="GEL COMPLEX SUBUNIT OPTI"/>
    <property type="match status" value="1"/>
</dbReference>
<evidence type="ECO:0000256" key="5">
    <source>
        <dbReference type="ARBA" id="ARBA00022989"/>
    </source>
</evidence>
<organism evidence="9 10">
    <name type="scientific">Chloropicon roscoffensis</name>
    <dbReference type="NCBI Taxonomy" id="1461544"/>
    <lineage>
        <taxon>Eukaryota</taxon>
        <taxon>Viridiplantae</taxon>
        <taxon>Chlorophyta</taxon>
        <taxon>Chloropicophyceae</taxon>
        <taxon>Chloropicales</taxon>
        <taxon>Chloropicaceae</taxon>
        <taxon>Chloropicon</taxon>
    </lineage>
</organism>
<feature type="transmembrane region" description="Helical" evidence="8">
    <location>
        <begin position="102"/>
        <end position="121"/>
    </location>
</feature>
<evidence type="ECO:0000256" key="1">
    <source>
        <dbReference type="ARBA" id="ARBA00004477"/>
    </source>
</evidence>
<sequence>MAGGARRRGPEASAKNGDAAEDLPDLEEGQWDKDKLLDALHWLKQIVALVCGVAFGLLPVTGLYGLAAFAAINAASAHFFYHSYLQLDEDDYGGHSALLGEGFMPSVFVFQLFWILTYSFAHF</sequence>
<protein>
    <submittedName>
        <fullName evidence="9">Rab5-interacting protein</fullName>
    </submittedName>
</protein>
<dbReference type="GO" id="GO:0005789">
    <property type="term" value="C:endoplasmic reticulum membrane"/>
    <property type="evidence" value="ECO:0007669"/>
    <property type="project" value="UniProtKB-SubCell"/>
</dbReference>
<evidence type="ECO:0000256" key="2">
    <source>
        <dbReference type="ARBA" id="ARBA00009436"/>
    </source>
</evidence>
<keyword evidence="3 8" id="KW-0812">Transmembrane</keyword>
<dbReference type="Proteomes" id="UP001472866">
    <property type="component" value="Chromosome 13"/>
</dbReference>
<dbReference type="InterPro" id="IPR010742">
    <property type="entry name" value="RCAF1"/>
</dbReference>
<evidence type="ECO:0000256" key="4">
    <source>
        <dbReference type="ARBA" id="ARBA00022824"/>
    </source>
</evidence>
<reference evidence="9 10" key="1">
    <citation type="submission" date="2024-03" db="EMBL/GenBank/DDBJ databases">
        <title>Complete genome sequence of the green alga Chloropicon roscoffensis RCC1871.</title>
        <authorList>
            <person name="Lemieux C."/>
            <person name="Pombert J.-F."/>
            <person name="Otis C."/>
            <person name="Turmel M."/>
        </authorList>
    </citation>
    <scope>NUCLEOTIDE SEQUENCE [LARGE SCALE GENOMIC DNA]</scope>
    <source>
        <strain evidence="9 10">RCC1871</strain>
    </source>
</reference>
<dbReference type="Pfam" id="PF07019">
    <property type="entry name" value="EMC6"/>
    <property type="match status" value="1"/>
</dbReference>
<dbReference type="EMBL" id="CP151513">
    <property type="protein sequence ID" value="WZN65972.1"/>
    <property type="molecule type" value="Genomic_DNA"/>
</dbReference>
<evidence type="ECO:0000256" key="6">
    <source>
        <dbReference type="ARBA" id="ARBA00023136"/>
    </source>
</evidence>
<dbReference type="AlphaFoldDB" id="A0AAX4PJA1"/>
<keyword evidence="5 8" id="KW-1133">Transmembrane helix</keyword>
<keyword evidence="4" id="KW-0256">Endoplasmic reticulum</keyword>
<evidence type="ECO:0000256" key="7">
    <source>
        <dbReference type="SAM" id="MobiDB-lite"/>
    </source>
</evidence>
<gene>
    <name evidence="9" type="ORF">HKI87_13g75350</name>
</gene>
<keyword evidence="6 8" id="KW-0472">Membrane</keyword>
<feature type="region of interest" description="Disordered" evidence="7">
    <location>
        <begin position="1"/>
        <end position="26"/>
    </location>
</feature>
<keyword evidence="10" id="KW-1185">Reference proteome</keyword>
<dbReference type="GO" id="GO:0097250">
    <property type="term" value="P:mitochondrial respirasome assembly"/>
    <property type="evidence" value="ECO:0007669"/>
    <property type="project" value="InterPro"/>
</dbReference>
<dbReference type="InterPro" id="IPR029008">
    <property type="entry name" value="EMC6-like"/>
</dbReference>
<comment type="similarity">
    <text evidence="2">Belongs to the EMC6 family.</text>
</comment>
<dbReference type="GO" id="GO:0005739">
    <property type="term" value="C:mitochondrion"/>
    <property type="evidence" value="ECO:0007669"/>
    <property type="project" value="GOC"/>
</dbReference>
<evidence type="ECO:0000313" key="9">
    <source>
        <dbReference type="EMBL" id="WZN65972.1"/>
    </source>
</evidence>
<dbReference type="PANTHER" id="PTHR12906">
    <property type="entry name" value="PROTEIN C20ORF24 RAB5-INTERACTING PROTEIN"/>
    <property type="match status" value="1"/>
</dbReference>
<evidence type="ECO:0000313" key="10">
    <source>
        <dbReference type="Proteomes" id="UP001472866"/>
    </source>
</evidence>
<evidence type="ECO:0000256" key="8">
    <source>
        <dbReference type="SAM" id="Phobius"/>
    </source>
</evidence>
<comment type="subcellular location">
    <subcellularLocation>
        <location evidence="1">Endoplasmic reticulum membrane</location>
        <topology evidence="1">Multi-pass membrane protein</topology>
    </subcellularLocation>
</comment>
<evidence type="ECO:0000256" key="3">
    <source>
        <dbReference type="ARBA" id="ARBA00022692"/>
    </source>
</evidence>
<proteinExistence type="inferred from homology"/>
<accession>A0AAX4PJA1</accession>